<dbReference type="Proteomes" id="UP000737018">
    <property type="component" value="Unassembled WGS sequence"/>
</dbReference>
<sequence length="270" mass="29691">MIQLVSPFYPRLGEANYSPGLEFFKPTPLLLMGGKGDEGAGLGFLEQPLLPWMAIAASGGCLGSGGNGWRGRNSDRNLDPEKVLHGLVILLFLLNMVRASGLGQSRKKTSDIDPWVSMSSYLLSFKHVDESGGEGKGVLLEREHWRPQDLVNFEGKGGGSGTGRDEPKRFDLLKPMKRVMVKRKRKVEVKVLVLEQMKAEEVKKKVKVEGKIEKLVEVWVEGEAEAVAVAVAGVEMEMEMEMEGEVAEVEAEVEVEVTRKEEVEVGTLGL</sequence>
<protein>
    <submittedName>
        <fullName evidence="1">Uncharacterized protein</fullName>
    </submittedName>
</protein>
<organism evidence="1 2">
    <name type="scientific">Castanea mollissima</name>
    <name type="common">Chinese chestnut</name>
    <dbReference type="NCBI Taxonomy" id="60419"/>
    <lineage>
        <taxon>Eukaryota</taxon>
        <taxon>Viridiplantae</taxon>
        <taxon>Streptophyta</taxon>
        <taxon>Embryophyta</taxon>
        <taxon>Tracheophyta</taxon>
        <taxon>Spermatophyta</taxon>
        <taxon>Magnoliopsida</taxon>
        <taxon>eudicotyledons</taxon>
        <taxon>Gunneridae</taxon>
        <taxon>Pentapetalae</taxon>
        <taxon>rosids</taxon>
        <taxon>fabids</taxon>
        <taxon>Fagales</taxon>
        <taxon>Fagaceae</taxon>
        <taxon>Castanea</taxon>
    </lineage>
</organism>
<reference evidence="1" key="1">
    <citation type="submission" date="2020-03" db="EMBL/GenBank/DDBJ databases">
        <title>Castanea mollissima Vanexum genome sequencing.</title>
        <authorList>
            <person name="Staton M."/>
        </authorList>
    </citation>
    <scope>NUCLEOTIDE SEQUENCE</scope>
    <source>
        <tissue evidence="1">Leaf</tissue>
    </source>
</reference>
<accession>A0A8J4R3L3</accession>
<dbReference type="AlphaFoldDB" id="A0A8J4R3L3"/>
<comment type="caution">
    <text evidence="1">The sequence shown here is derived from an EMBL/GenBank/DDBJ whole genome shotgun (WGS) entry which is preliminary data.</text>
</comment>
<evidence type="ECO:0000313" key="1">
    <source>
        <dbReference type="EMBL" id="KAF3960800.1"/>
    </source>
</evidence>
<dbReference type="OrthoDB" id="10497989at2759"/>
<name>A0A8J4R3L3_9ROSI</name>
<keyword evidence="2" id="KW-1185">Reference proteome</keyword>
<evidence type="ECO:0000313" key="2">
    <source>
        <dbReference type="Proteomes" id="UP000737018"/>
    </source>
</evidence>
<gene>
    <name evidence="1" type="ORF">CMV_014517</name>
</gene>
<proteinExistence type="predicted"/>
<dbReference type="EMBL" id="JRKL02002033">
    <property type="protein sequence ID" value="KAF3960800.1"/>
    <property type="molecule type" value="Genomic_DNA"/>
</dbReference>